<accession>A0A422PQ98</accession>
<dbReference type="AlphaFoldDB" id="A0A422PQ98"/>
<organism evidence="1 2">
    <name type="scientific">Trypanosoma conorhini</name>
    <dbReference type="NCBI Taxonomy" id="83891"/>
    <lineage>
        <taxon>Eukaryota</taxon>
        <taxon>Discoba</taxon>
        <taxon>Euglenozoa</taxon>
        <taxon>Kinetoplastea</taxon>
        <taxon>Metakinetoplastina</taxon>
        <taxon>Trypanosomatida</taxon>
        <taxon>Trypanosomatidae</taxon>
        <taxon>Trypanosoma</taxon>
    </lineage>
</organism>
<gene>
    <name evidence="1" type="ORF">Tco025E_03971</name>
</gene>
<keyword evidence="1" id="KW-0808">Transferase</keyword>
<keyword evidence="1" id="KW-0418">Kinase</keyword>
<proteinExistence type="predicted"/>
<dbReference type="RefSeq" id="XP_029229018.1">
    <property type="nucleotide sequence ID" value="XM_029370887.1"/>
</dbReference>
<dbReference type="EMBL" id="MKKU01000193">
    <property type="protein sequence ID" value="RNF19904.1"/>
    <property type="molecule type" value="Genomic_DNA"/>
</dbReference>
<evidence type="ECO:0000313" key="1">
    <source>
        <dbReference type="EMBL" id="RNF19904.1"/>
    </source>
</evidence>
<reference evidence="1 2" key="1">
    <citation type="journal article" date="2018" name="BMC Genomics">
        <title>Genomic comparison of Trypanosoma conorhini and Trypanosoma rangeli to Trypanosoma cruzi strains of high and low virulence.</title>
        <authorList>
            <person name="Bradwell K.R."/>
            <person name="Koparde V.N."/>
            <person name="Matveyev A.V."/>
            <person name="Serrano M.G."/>
            <person name="Alves J.M."/>
            <person name="Parikh H."/>
            <person name="Huang B."/>
            <person name="Lee V."/>
            <person name="Espinosa-Alvarez O."/>
            <person name="Ortiz P.A."/>
            <person name="Costa-Martins A.G."/>
            <person name="Teixeira M.M."/>
            <person name="Buck G.A."/>
        </authorList>
    </citation>
    <scope>NUCLEOTIDE SEQUENCE [LARGE SCALE GENOMIC DNA]</scope>
    <source>
        <strain evidence="1 2">025E</strain>
    </source>
</reference>
<dbReference type="Proteomes" id="UP000284403">
    <property type="component" value="Unassembled WGS sequence"/>
</dbReference>
<dbReference type="GO" id="GO:0016301">
    <property type="term" value="F:kinase activity"/>
    <property type="evidence" value="ECO:0007669"/>
    <property type="project" value="UniProtKB-KW"/>
</dbReference>
<protein>
    <submittedName>
        <fullName evidence="1">Serine/threonine-protein kinase HSL1,negative regulator of Swe1 kinase</fullName>
        <ecNumber evidence="1">2.7.11.-</ecNumber>
    </submittedName>
</protein>
<name>A0A422PQ98_9TRYP</name>
<keyword evidence="2" id="KW-1185">Reference proteome</keyword>
<dbReference type="EC" id="2.7.11.-" evidence="1"/>
<comment type="caution">
    <text evidence="1">The sequence shown here is derived from an EMBL/GenBank/DDBJ whole genome shotgun (WGS) entry which is preliminary data.</text>
</comment>
<sequence>MRRRAAPQQRSARSGLRALRQLSGGEPHRVHVVADAVGHAPLAAHVDGDDSAHDGGNEAKATAAPSVKLDGVWLSTCSGALLRVIDFLLSRFAVKPTEGWVRATIVCLSSASVHVNARLALARLVQLRASAFAPAADALRDAVVSLVCAEEMGEGGVHYVARELLELLLYWGEAGAMGLTAEAARALMEFLLRSAPHPSEEVVQRNVGLARRLLSLASPPCPLREAELRCVLRGDALAARFGLQLCGLLVEGGGASLLDSVAPAPPEELYHALASCLRRNRAVTAGDERDLLEAAEVVGKELCGLRAHAATAALLRDTVRGALLSLWSRSPGAALRALRAIVRHDAGVLAAIPPATLLANFMSRDAAEQATTLHLLRRAPTRAVETYARLQALFSGHVPALHGLVRVELYHLLAELLPLLAAPSRGSLVDVFLSPDAARLMRGGEATSVAFLGLAVAAYAVAPSSAALARVTEGLKQPSPSVWRVALACLDAHVLPRDSCGTRLAALRDILSPQAVGREAWLRHAAVLMLLLRPATTAGELRAAPTPSAAPCAGLLRCRCDANESLSQRRRAEEERTGREEAAHAQASLDSSAEDLAGFAVPPESFIAPLQLLCLHDADTAWCCLEPVEEGLPL</sequence>
<dbReference type="GeneID" id="40317582"/>
<evidence type="ECO:0000313" key="2">
    <source>
        <dbReference type="Proteomes" id="UP000284403"/>
    </source>
</evidence>